<evidence type="ECO:0000313" key="2">
    <source>
        <dbReference type="Proteomes" id="UP000823960"/>
    </source>
</evidence>
<comment type="caution">
    <text evidence="1">The sequence shown here is derived from an EMBL/GenBank/DDBJ whole genome shotgun (WGS) entry which is preliminary data.</text>
</comment>
<dbReference type="SUPFAM" id="SSF50814">
    <property type="entry name" value="Lipocalins"/>
    <property type="match status" value="1"/>
</dbReference>
<evidence type="ECO:0000313" key="1">
    <source>
        <dbReference type="EMBL" id="HIV10236.1"/>
    </source>
</evidence>
<dbReference type="Pfam" id="PF09148">
    <property type="entry name" value="DUF1934"/>
    <property type="match status" value="1"/>
</dbReference>
<name>A0A9D1NQ77_9FIRM</name>
<reference evidence="1" key="1">
    <citation type="submission" date="2020-10" db="EMBL/GenBank/DDBJ databases">
        <authorList>
            <person name="Gilroy R."/>
        </authorList>
    </citation>
    <scope>NUCLEOTIDE SEQUENCE</scope>
    <source>
        <strain evidence="1">1370</strain>
    </source>
</reference>
<dbReference type="EMBL" id="DVOL01000011">
    <property type="protein sequence ID" value="HIV10236.1"/>
    <property type="molecule type" value="Genomic_DNA"/>
</dbReference>
<dbReference type="InterPro" id="IPR012674">
    <property type="entry name" value="Calycin"/>
</dbReference>
<dbReference type="Proteomes" id="UP000823960">
    <property type="component" value="Unassembled WGS sequence"/>
</dbReference>
<dbReference type="InterPro" id="IPR015231">
    <property type="entry name" value="DUF1934"/>
</dbReference>
<accession>A0A9D1NQ77</accession>
<gene>
    <name evidence="1" type="ORF">IAD28_00870</name>
</gene>
<sequence>MKDVIITMLSSVKGPMGEDSTELITDGSYTKNQWGCVFAYSESDATGYDGSETVVSVCPGERLELVRTGNASTELLIETDERNYCTYRTPFGEMTISTLAKRVEADLGEDWAEIAADYVLDINSVSAGEYSLKISIRPDNSEKSMSAEVCS</sequence>
<protein>
    <submittedName>
        <fullName evidence="1">DUF1934 domain-containing protein</fullName>
    </submittedName>
</protein>
<dbReference type="Gene3D" id="2.40.128.20">
    <property type="match status" value="1"/>
</dbReference>
<reference evidence="1" key="2">
    <citation type="journal article" date="2021" name="PeerJ">
        <title>Extensive microbial diversity within the chicken gut microbiome revealed by metagenomics and culture.</title>
        <authorList>
            <person name="Gilroy R."/>
            <person name="Ravi A."/>
            <person name="Getino M."/>
            <person name="Pursley I."/>
            <person name="Horton D.L."/>
            <person name="Alikhan N.F."/>
            <person name="Baker D."/>
            <person name="Gharbi K."/>
            <person name="Hall N."/>
            <person name="Watson M."/>
            <person name="Adriaenssens E.M."/>
            <person name="Foster-Nyarko E."/>
            <person name="Jarju S."/>
            <person name="Secka A."/>
            <person name="Antonio M."/>
            <person name="Oren A."/>
            <person name="Chaudhuri R.R."/>
            <person name="La Ragione R."/>
            <person name="Hildebrand F."/>
            <person name="Pallen M.J."/>
        </authorList>
    </citation>
    <scope>NUCLEOTIDE SEQUENCE</scope>
    <source>
        <strain evidence="1">1370</strain>
    </source>
</reference>
<organism evidence="1 2">
    <name type="scientific">Candidatus Faeciplasma avium</name>
    <dbReference type="NCBI Taxonomy" id="2840798"/>
    <lineage>
        <taxon>Bacteria</taxon>
        <taxon>Bacillati</taxon>
        <taxon>Bacillota</taxon>
        <taxon>Clostridia</taxon>
        <taxon>Eubacteriales</taxon>
        <taxon>Oscillospiraceae</taxon>
        <taxon>Oscillospiraceae incertae sedis</taxon>
        <taxon>Candidatus Faeciplasma</taxon>
    </lineage>
</organism>
<proteinExistence type="predicted"/>
<dbReference type="AlphaFoldDB" id="A0A9D1NQ77"/>